<dbReference type="Proteomes" id="UP001054837">
    <property type="component" value="Unassembled WGS sequence"/>
</dbReference>
<accession>A0AAV4NS23</accession>
<sequence>MPLRFWDNGRHLSVHLTHTDSSKCTICQLGTLETPLHAPLPFLVASWSGQLQMPPSLSVSLTDGQFWTLGFGLKGRTR</sequence>
<gene>
    <name evidence="1" type="ORF">CDAR_180441</name>
</gene>
<dbReference type="EMBL" id="BPLQ01001897">
    <property type="protein sequence ID" value="GIX86538.1"/>
    <property type="molecule type" value="Genomic_DNA"/>
</dbReference>
<organism evidence="1 2">
    <name type="scientific">Caerostris darwini</name>
    <dbReference type="NCBI Taxonomy" id="1538125"/>
    <lineage>
        <taxon>Eukaryota</taxon>
        <taxon>Metazoa</taxon>
        <taxon>Ecdysozoa</taxon>
        <taxon>Arthropoda</taxon>
        <taxon>Chelicerata</taxon>
        <taxon>Arachnida</taxon>
        <taxon>Araneae</taxon>
        <taxon>Araneomorphae</taxon>
        <taxon>Entelegynae</taxon>
        <taxon>Araneoidea</taxon>
        <taxon>Araneidae</taxon>
        <taxon>Caerostris</taxon>
    </lineage>
</organism>
<keyword evidence="2" id="KW-1185">Reference proteome</keyword>
<dbReference type="AlphaFoldDB" id="A0AAV4NS23"/>
<name>A0AAV4NS23_9ARAC</name>
<comment type="caution">
    <text evidence="1">The sequence shown here is derived from an EMBL/GenBank/DDBJ whole genome shotgun (WGS) entry which is preliminary data.</text>
</comment>
<evidence type="ECO:0000313" key="1">
    <source>
        <dbReference type="EMBL" id="GIX86538.1"/>
    </source>
</evidence>
<proteinExistence type="predicted"/>
<evidence type="ECO:0000313" key="2">
    <source>
        <dbReference type="Proteomes" id="UP001054837"/>
    </source>
</evidence>
<protein>
    <submittedName>
        <fullName evidence="1">Uncharacterized protein</fullName>
    </submittedName>
</protein>
<reference evidence="1 2" key="1">
    <citation type="submission" date="2021-06" db="EMBL/GenBank/DDBJ databases">
        <title>Caerostris darwini draft genome.</title>
        <authorList>
            <person name="Kono N."/>
            <person name="Arakawa K."/>
        </authorList>
    </citation>
    <scope>NUCLEOTIDE SEQUENCE [LARGE SCALE GENOMIC DNA]</scope>
</reference>